<evidence type="ECO:0000313" key="3">
    <source>
        <dbReference type="EMBL" id="OLP86990.1"/>
    </source>
</evidence>
<feature type="domain" description="PPM-type phosphatase" evidence="2">
    <location>
        <begin position="91"/>
        <end position="369"/>
    </location>
</feature>
<evidence type="ECO:0000313" key="4">
    <source>
        <dbReference type="Proteomes" id="UP000186817"/>
    </source>
</evidence>
<dbReference type="AlphaFoldDB" id="A0A1Q9CVP7"/>
<dbReference type="InterPro" id="IPR001932">
    <property type="entry name" value="PPM-type_phosphatase-like_dom"/>
</dbReference>
<dbReference type="InterPro" id="IPR039123">
    <property type="entry name" value="PPTC7"/>
</dbReference>
<sequence>MLEVSPGIRQWVGYSKTTGRPRLPNGNGQFLPMALHIKLNVQVPGEAANERWISNVRTEKQRTLLSEFSRKEQHFNEEYQKNKPLCFSAKSYQRTHPKKLSLGHKDADATLASPMILGVADGVSQLEEFGMDASQLPRELLRICEDLGMNQLIPDRQVNPQEAYQGPVSLLKEAYEETESMGSTTILLAVLDNSTKIHGKLHPMVAVLTIGDCELLMLRRLDGRQSPLQAVFHTEMQRIDGHSQTPLQLARVDDRVDPDFDEELALEVIERGSAVHCVSAYEGDIIILGSDGIFDNLFLEEIVDIVNESLPAPKAGSFVATQPSLLSLLAKRLVDEAHSKSEVGRHGLPDTPIGLGGKMDDTSVVVGEVVEWTRAHSEVWAQVRKQHQWRGLVSCGGMDNMACRSCRFGDDSGSEYELDISQEKGERGLCSTALGDGSYISELRPCSNGSDEQGAVGAKDQVLQIQLSGTFRKAQSAESAEVVVTTATDVQAESQEGCGTAKGMNILPACLPGPMMLPPGRLSCAGRRHSRSLHITKIASLAWASKLASLREEGPSGASLLEVAQLYQALAGLRMELTAVADLLRAIEVAKADVQQMVSQAGLRFGDGEQAGVWPAPAPFRRSPTMRRSRPLGGASHYIVAGSYGIITGRGARDGCRGDCWEAHAGRLGSCRAGCFIGGNPYIASFGHGSFGPVRLPRPGCGAVTGRATARIFLSTGFSPHSGAWRSPEFYRAANVSDGVSQGDDSRARAEGWTRVRAPVARPPPTSTSPVMERLRDCLILPFVWCRRRAGAEVRTPAPSSGGVPGTLRLKSDGRCLRQAGPMAYNFRDGVWRPAMFVVVCTEGHSSAGTLPILEGSESGGPSDNTCSKGEKKGSVNSLRLGPWRGSAALLRFVNMRIGDQIVRGLSVDYPFEHHCKTMCKLELSNMAMDKRSFAAEYQFSTRSGAESPHFLRAEPCQRFAEIDFRSEALRLAGGDGGAEAPSRMTLGLRQLIARDGVAATTAVNSLTPLVCISVPMRFGQRGACQRVCAGSSASGLLPALPGMVQPCALVKQADGRYGLQPALKGTEDLVNSASARWPPPSQATVESEVWEGTSGTSSPSMRRCTLVTNRFWCCMTFMPNVLGTANAAAAGCKNWEVVSCRSSWYWYCPMFSSGIAANTVWRVSILVPVVIFLSSATGLKLPCWDAPTAKRFDMAAKGEIKKPSLWDNVEVLKNFRAIVVIMRCGAGDERSQLATLR</sequence>
<dbReference type="InterPro" id="IPR036457">
    <property type="entry name" value="PPM-type-like_dom_sf"/>
</dbReference>
<keyword evidence="4" id="KW-1185">Reference proteome</keyword>
<dbReference type="PROSITE" id="PS51746">
    <property type="entry name" value="PPM_2"/>
    <property type="match status" value="1"/>
</dbReference>
<name>A0A1Q9CVP7_SYMMI</name>
<dbReference type="PANTHER" id="PTHR12320">
    <property type="entry name" value="PROTEIN PHOSPHATASE 2C"/>
    <property type="match status" value="1"/>
</dbReference>
<protein>
    <recommendedName>
        <fullName evidence="2">PPM-type phosphatase domain-containing protein</fullName>
    </recommendedName>
</protein>
<evidence type="ECO:0000259" key="2">
    <source>
        <dbReference type="PROSITE" id="PS51746"/>
    </source>
</evidence>
<dbReference type="SMART" id="SM00332">
    <property type="entry name" value="PP2Cc"/>
    <property type="match status" value="1"/>
</dbReference>
<dbReference type="PANTHER" id="PTHR12320:SF1">
    <property type="entry name" value="PROTEIN PHOSPHATASE PTC7 HOMOLOG"/>
    <property type="match status" value="1"/>
</dbReference>
<dbReference type="OrthoDB" id="10266364at2759"/>
<accession>A0A1Q9CVP7</accession>
<dbReference type="SUPFAM" id="SSF81606">
    <property type="entry name" value="PP2C-like"/>
    <property type="match status" value="1"/>
</dbReference>
<evidence type="ECO:0000256" key="1">
    <source>
        <dbReference type="SAM" id="MobiDB-lite"/>
    </source>
</evidence>
<dbReference type="GO" id="GO:0004722">
    <property type="term" value="F:protein serine/threonine phosphatase activity"/>
    <property type="evidence" value="ECO:0007669"/>
    <property type="project" value="TreeGrafter"/>
</dbReference>
<dbReference type="EMBL" id="LSRX01000888">
    <property type="protein sequence ID" value="OLP86990.1"/>
    <property type="molecule type" value="Genomic_DNA"/>
</dbReference>
<reference evidence="3 4" key="1">
    <citation type="submission" date="2016-02" db="EMBL/GenBank/DDBJ databases">
        <title>Genome analysis of coral dinoflagellate symbionts highlights evolutionary adaptations to a symbiotic lifestyle.</title>
        <authorList>
            <person name="Aranda M."/>
            <person name="Li Y."/>
            <person name="Liew Y.J."/>
            <person name="Baumgarten S."/>
            <person name="Simakov O."/>
            <person name="Wilson M."/>
            <person name="Piel J."/>
            <person name="Ashoor H."/>
            <person name="Bougouffa S."/>
            <person name="Bajic V.B."/>
            <person name="Ryu T."/>
            <person name="Ravasi T."/>
            <person name="Bayer T."/>
            <person name="Micklem G."/>
            <person name="Kim H."/>
            <person name="Bhak J."/>
            <person name="Lajeunesse T.C."/>
            <person name="Voolstra C.R."/>
        </authorList>
    </citation>
    <scope>NUCLEOTIDE SEQUENCE [LARGE SCALE GENOMIC DNA]</scope>
    <source>
        <strain evidence="3 4">CCMP2467</strain>
    </source>
</reference>
<feature type="region of interest" description="Disordered" evidence="1">
    <location>
        <begin position="851"/>
        <end position="875"/>
    </location>
</feature>
<dbReference type="Gene3D" id="3.60.40.10">
    <property type="entry name" value="PPM-type phosphatase domain"/>
    <property type="match status" value="1"/>
</dbReference>
<proteinExistence type="predicted"/>
<comment type="caution">
    <text evidence="3">The sequence shown here is derived from an EMBL/GenBank/DDBJ whole genome shotgun (WGS) entry which is preliminary data.</text>
</comment>
<gene>
    <name evidence="3" type="ORF">AK812_SmicGene31857</name>
</gene>
<dbReference type="Proteomes" id="UP000186817">
    <property type="component" value="Unassembled WGS sequence"/>
</dbReference>
<organism evidence="3 4">
    <name type="scientific">Symbiodinium microadriaticum</name>
    <name type="common">Dinoflagellate</name>
    <name type="synonym">Zooxanthella microadriatica</name>
    <dbReference type="NCBI Taxonomy" id="2951"/>
    <lineage>
        <taxon>Eukaryota</taxon>
        <taxon>Sar</taxon>
        <taxon>Alveolata</taxon>
        <taxon>Dinophyceae</taxon>
        <taxon>Suessiales</taxon>
        <taxon>Symbiodiniaceae</taxon>
        <taxon>Symbiodinium</taxon>
    </lineage>
</organism>